<feature type="domain" description="Pyruvate carboxyltransferase" evidence="2">
    <location>
        <begin position="56"/>
        <end position="326"/>
    </location>
</feature>
<dbReference type="PANTHER" id="PTHR42880:SF1">
    <property type="entry name" value="ISOPROPYLMALATE_HOMOCITRATE_CITRAMALATE SYNTHASE FAMILY PROTEIN"/>
    <property type="match status" value="1"/>
</dbReference>
<dbReference type="PANTHER" id="PTHR42880">
    <property type="entry name" value="HOMOCITRATE SYNTHASE"/>
    <property type="match status" value="1"/>
</dbReference>
<dbReference type="GO" id="GO:0016740">
    <property type="term" value="F:transferase activity"/>
    <property type="evidence" value="ECO:0007669"/>
    <property type="project" value="UniProtKB-KW"/>
</dbReference>
<dbReference type="Proteomes" id="UP000808761">
    <property type="component" value="Unassembled WGS sequence"/>
</dbReference>
<dbReference type="InterPro" id="IPR029151">
    <property type="entry name" value="Sensor-like_sf"/>
</dbReference>
<name>A0A9D6UJP0_UNCSA</name>
<dbReference type="EMBL" id="JACRKR010000057">
    <property type="protein sequence ID" value="MBI5078609.1"/>
    <property type="molecule type" value="Genomic_DNA"/>
</dbReference>
<dbReference type="Gene3D" id="3.20.20.70">
    <property type="entry name" value="Aldolase class I"/>
    <property type="match status" value="1"/>
</dbReference>
<sequence length="600" mass="67512">MKWMLNGEDLIKKNEKELPNLLRGMFPYDEVPKIAFDLPAGQADFKDVPLNPPDDIWITCTTFRDGQQARPPYTVKQIVDLYTFLHRLGGPNGVIRQCEFFLYSEKDREAVRKCQELGFQFPEITGWIRAVKQDFQLVKEMGLKETGILTSASDYHIYLKLGKTRQQAMDDYLGIVRASLEAGIIPRCHLEDLTRADFYGFILPFVQSLMELSKESGIPIKVRACDTMGYGVPYAGSALPRSVPKLIYALVKEGGVPPERLEWHGHNDFHKVLINASTAWLYGCSAANGTLLGFGERTGNPPIEGLIFEYIGLKGKSHGIDTTVITEIADYFKNEIGYQTPSNYPFVGSEFNTTAAGIHADGLIKNPEIYNIFDTAKLLKRPMGITITDKSGAAGIAFWLNSSLGLAEAQKIPKNHPAVLSICEWVARQYAEGRTTSVSTEEMIEQAKTFLPEYIESDFVKLKKKTETLARHLIEDLIDKNEIKAMDPKKQEPVLEEFLKEHAFIQFIYVVGKNGIKITRNIIHPQDVELFKRLSPDENYSDRSWFKGAIEEGEAFVTDFYTSKLTNKLCITVAAPIKDKKGKIQGILGADIKFEDIAKL</sequence>
<protein>
    <submittedName>
        <fullName evidence="3">Histone-lysine N-methyltransferase</fullName>
    </submittedName>
</protein>
<proteinExistence type="predicted"/>
<evidence type="ECO:0000256" key="1">
    <source>
        <dbReference type="ARBA" id="ARBA00022679"/>
    </source>
</evidence>
<evidence type="ECO:0000259" key="2">
    <source>
        <dbReference type="PROSITE" id="PS50991"/>
    </source>
</evidence>
<dbReference type="CDD" id="cd07947">
    <property type="entry name" value="DRE_TIM_Re_CS"/>
    <property type="match status" value="1"/>
</dbReference>
<dbReference type="Pfam" id="PF22673">
    <property type="entry name" value="MCP-like_PDC_1"/>
    <property type="match status" value="1"/>
</dbReference>
<dbReference type="SUPFAM" id="SSF103190">
    <property type="entry name" value="Sensory domain-like"/>
    <property type="match status" value="1"/>
</dbReference>
<reference evidence="3" key="1">
    <citation type="submission" date="2020-07" db="EMBL/GenBank/DDBJ databases">
        <title>Huge and variable diversity of episymbiotic CPR bacteria and DPANN archaea in groundwater ecosystems.</title>
        <authorList>
            <person name="He C.Y."/>
            <person name="Keren R."/>
            <person name="Whittaker M."/>
            <person name="Farag I.F."/>
            <person name="Doudna J."/>
            <person name="Cate J.H.D."/>
            <person name="Banfield J.F."/>
        </authorList>
    </citation>
    <scope>NUCLEOTIDE SEQUENCE</scope>
    <source>
        <strain evidence="3">NC_groundwater_1860_Pr3_B-0.1um_51_7</strain>
    </source>
</reference>
<comment type="caution">
    <text evidence="3">The sequence shown here is derived from an EMBL/GenBank/DDBJ whole genome shotgun (WGS) entry which is preliminary data.</text>
</comment>
<dbReference type="InterPro" id="IPR013785">
    <property type="entry name" value="Aldolase_TIM"/>
</dbReference>
<dbReference type="Gene3D" id="3.30.450.20">
    <property type="entry name" value="PAS domain"/>
    <property type="match status" value="1"/>
</dbReference>
<dbReference type="AlphaFoldDB" id="A0A9D6UJP0"/>
<dbReference type="InterPro" id="IPR000891">
    <property type="entry name" value="PYR_CT"/>
</dbReference>
<evidence type="ECO:0000313" key="4">
    <source>
        <dbReference type="Proteomes" id="UP000808761"/>
    </source>
</evidence>
<dbReference type="CDD" id="cd18773">
    <property type="entry name" value="PDC1_HK_sensor"/>
    <property type="match status" value="1"/>
</dbReference>
<gene>
    <name evidence="3" type="ORF">HZB08_01115</name>
</gene>
<keyword evidence="1" id="KW-0808">Transferase</keyword>
<evidence type="ECO:0000313" key="3">
    <source>
        <dbReference type="EMBL" id="MBI5078609.1"/>
    </source>
</evidence>
<organism evidence="3 4">
    <name type="scientific">Candidatus Saganbacteria bacterium</name>
    <dbReference type="NCBI Taxonomy" id="2575572"/>
    <lineage>
        <taxon>Bacteria</taxon>
        <taxon>Bacillati</taxon>
        <taxon>Saganbacteria</taxon>
    </lineage>
</organism>
<dbReference type="SUPFAM" id="SSF51569">
    <property type="entry name" value="Aldolase"/>
    <property type="match status" value="1"/>
</dbReference>
<dbReference type="Pfam" id="PF00682">
    <property type="entry name" value="HMGL-like"/>
    <property type="match status" value="1"/>
</dbReference>
<dbReference type="PROSITE" id="PS50991">
    <property type="entry name" value="PYR_CT"/>
    <property type="match status" value="1"/>
</dbReference>
<accession>A0A9D6UJP0</accession>